<sequence>MSYFEALSPGPNRSGAESPGSSIFDLPTQSGTGRNERPMPTPGVTASGDAFCDNASQREISPSFLIISGGTGCNSICSAFGNACYVLPVSDDGGSSSEIIRVLGGPSIGDIRSRLVRLIPPAPPTSSLDRIRNLLAYRLSAERSERDAREEWRDIVEGRSPLWSGIPNDRKEMIRGFLVYFESEVLKRAHKNFSFVNGSIGNYFLSAAQLFFRSLPSAIFLFSSITNSQANIIPVIVTNHTVTIAAELENGCRLVGQCEISHPVGRPPSINVLSSDEQDPDQLSPVDDLDGVVSSKWNMMFRAQDKSEYQLLDARLSKLYYINAYGSEIHPSPNPDYITNMSLNDVLVYSCGSLWTSIIPCLALKGVARAIARSRSIRAKVLLLNSRNDRETDGYTAVDYIKTIARTLNESHHSPSYAGLGKADTTYPISAFITHLVYLQDTTVEVDEAQITALGVQCLRVNGVLDAKSGIPQFDADCVREAMHRIISQTHTRE</sequence>
<accession>A0A165PPB7</accession>
<dbReference type="InterPro" id="IPR038136">
    <property type="entry name" value="CofD-like_dom_sf"/>
</dbReference>
<dbReference type="PANTHER" id="PTHR31240:SF0">
    <property type="entry name" value="MATERNAL EFFECT EMBRYO ARREST 18"/>
    <property type="match status" value="1"/>
</dbReference>
<evidence type="ECO:0000313" key="3">
    <source>
        <dbReference type="Proteomes" id="UP000076727"/>
    </source>
</evidence>
<organism evidence="2 3">
    <name type="scientific">Daedalea quercina L-15889</name>
    <dbReference type="NCBI Taxonomy" id="1314783"/>
    <lineage>
        <taxon>Eukaryota</taxon>
        <taxon>Fungi</taxon>
        <taxon>Dikarya</taxon>
        <taxon>Basidiomycota</taxon>
        <taxon>Agaricomycotina</taxon>
        <taxon>Agaricomycetes</taxon>
        <taxon>Polyporales</taxon>
        <taxon>Fomitopsis</taxon>
    </lineage>
</organism>
<dbReference type="Pfam" id="PF01933">
    <property type="entry name" value="CofD"/>
    <property type="match status" value="1"/>
</dbReference>
<evidence type="ECO:0000313" key="2">
    <source>
        <dbReference type="EMBL" id="KZT68460.1"/>
    </source>
</evidence>
<dbReference type="PANTHER" id="PTHR31240">
    <property type="entry name" value="MATERNAL EFFECT EMBRYO ARREST 18"/>
    <property type="match status" value="1"/>
</dbReference>
<evidence type="ECO:0000256" key="1">
    <source>
        <dbReference type="SAM" id="MobiDB-lite"/>
    </source>
</evidence>
<proteinExistence type="predicted"/>
<dbReference type="STRING" id="1314783.A0A165PPB7"/>
<gene>
    <name evidence="2" type="ORF">DAEQUDRAFT_727804</name>
</gene>
<dbReference type="EMBL" id="KV429066">
    <property type="protein sequence ID" value="KZT68460.1"/>
    <property type="molecule type" value="Genomic_DNA"/>
</dbReference>
<dbReference type="Proteomes" id="UP000076727">
    <property type="component" value="Unassembled WGS sequence"/>
</dbReference>
<name>A0A165PPB7_9APHY</name>
<dbReference type="Gene3D" id="3.40.50.10680">
    <property type="entry name" value="CofD-like domains"/>
    <property type="match status" value="1"/>
</dbReference>
<reference evidence="2 3" key="1">
    <citation type="journal article" date="2016" name="Mol. Biol. Evol.">
        <title>Comparative Genomics of Early-Diverging Mushroom-Forming Fungi Provides Insights into the Origins of Lignocellulose Decay Capabilities.</title>
        <authorList>
            <person name="Nagy L.G."/>
            <person name="Riley R."/>
            <person name="Tritt A."/>
            <person name="Adam C."/>
            <person name="Daum C."/>
            <person name="Floudas D."/>
            <person name="Sun H."/>
            <person name="Yadav J.S."/>
            <person name="Pangilinan J."/>
            <person name="Larsson K.H."/>
            <person name="Matsuura K."/>
            <person name="Barry K."/>
            <person name="Labutti K."/>
            <person name="Kuo R."/>
            <person name="Ohm R.A."/>
            <person name="Bhattacharya S.S."/>
            <person name="Shirouzu T."/>
            <person name="Yoshinaga Y."/>
            <person name="Martin F.M."/>
            <person name="Grigoriev I.V."/>
            <person name="Hibbett D.S."/>
        </authorList>
    </citation>
    <scope>NUCLEOTIDE SEQUENCE [LARGE SCALE GENOMIC DNA]</scope>
    <source>
        <strain evidence="2 3">L-15889</strain>
    </source>
</reference>
<dbReference type="InterPro" id="IPR002882">
    <property type="entry name" value="CofD"/>
</dbReference>
<dbReference type="SUPFAM" id="SSF142338">
    <property type="entry name" value="CofD-like"/>
    <property type="match status" value="1"/>
</dbReference>
<dbReference type="OrthoDB" id="10267139at2759"/>
<feature type="region of interest" description="Disordered" evidence="1">
    <location>
        <begin position="1"/>
        <end position="44"/>
    </location>
</feature>
<dbReference type="AlphaFoldDB" id="A0A165PPB7"/>
<keyword evidence="3" id="KW-1185">Reference proteome</keyword>
<protein>
    <submittedName>
        <fullName evidence="2">UPF0052-domain-containing protein</fullName>
    </submittedName>
</protein>
<dbReference type="GO" id="GO:0043743">
    <property type="term" value="F:LPPG:FO 2-phospho-L-lactate transferase activity"/>
    <property type="evidence" value="ECO:0007669"/>
    <property type="project" value="InterPro"/>
</dbReference>